<keyword evidence="1" id="KW-0472">Membrane</keyword>
<organism evidence="2 3">
    <name type="scientific">Chlamydomonas eustigma</name>
    <dbReference type="NCBI Taxonomy" id="1157962"/>
    <lineage>
        <taxon>Eukaryota</taxon>
        <taxon>Viridiplantae</taxon>
        <taxon>Chlorophyta</taxon>
        <taxon>core chlorophytes</taxon>
        <taxon>Chlorophyceae</taxon>
        <taxon>CS clade</taxon>
        <taxon>Chlamydomonadales</taxon>
        <taxon>Chlamydomonadaceae</taxon>
        <taxon>Chlamydomonas</taxon>
    </lineage>
</organism>
<protein>
    <submittedName>
        <fullName evidence="2">Uncharacterized protein</fullName>
    </submittedName>
</protein>
<keyword evidence="1" id="KW-1133">Transmembrane helix</keyword>
<dbReference type="EMBL" id="BEGY01000014">
    <property type="protein sequence ID" value="GAX75977.1"/>
    <property type="molecule type" value="Genomic_DNA"/>
</dbReference>
<name>A0A250WYQ7_9CHLO</name>
<evidence type="ECO:0000313" key="3">
    <source>
        <dbReference type="Proteomes" id="UP000232323"/>
    </source>
</evidence>
<keyword evidence="3" id="KW-1185">Reference proteome</keyword>
<proteinExistence type="predicted"/>
<dbReference type="AlphaFoldDB" id="A0A250WYQ7"/>
<feature type="transmembrane region" description="Helical" evidence="1">
    <location>
        <begin position="34"/>
        <end position="51"/>
    </location>
</feature>
<dbReference type="Proteomes" id="UP000232323">
    <property type="component" value="Unassembled WGS sequence"/>
</dbReference>
<accession>A0A250WYQ7</accession>
<comment type="caution">
    <text evidence="2">The sequence shown here is derived from an EMBL/GenBank/DDBJ whole genome shotgun (WGS) entry which is preliminary data.</text>
</comment>
<evidence type="ECO:0000256" key="1">
    <source>
        <dbReference type="SAM" id="Phobius"/>
    </source>
</evidence>
<reference evidence="2 3" key="1">
    <citation type="submission" date="2017-08" db="EMBL/GenBank/DDBJ databases">
        <title>Acidophilic green algal genome provides insights into adaptation to an acidic environment.</title>
        <authorList>
            <person name="Hirooka S."/>
            <person name="Hirose Y."/>
            <person name="Kanesaki Y."/>
            <person name="Higuchi S."/>
            <person name="Fujiwara T."/>
            <person name="Onuma R."/>
            <person name="Era A."/>
            <person name="Ohbayashi R."/>
            <person name="Uzuka A."/>
            <person name="Nozaki H."/>
            <person name="Yoshikawa H."/>
            <person name="Miyagishima S.Y."/>
        </authorList>
    </citation>
    <scope>NUCLEOTIDE SEQUENCE [LARGE SCALE GENOMIC DNA]</scope>
    <source>
        <strain evidence="2 3">NIES-2499</strain>
    </source>
</reference>
<sequence length="138" mass="15237">MCSVSLSLNLRDRAAHIYHLLIKPDTKILMRVSMIRRVLAIVIIVILMAVVDTGAQGDNMREFDVKIQSLKKAAVTEVSHVISKLMNALEADDASEDLDLSELTITRRALQGVSYGCYGSYGQYGPSPVYPCPPSYYA</sequence>
<keyword evidence="1" id="KW-0812">Transmembrane</keyword>
<evidence type="ECO:0000313" key="2">
    <source>
        <dbReference type="EMBL" id="GAX75977.1"/>
    </source>
</evidence>
<gene>
    <name evidence="2" type="ORF">CEUSTIGMA_g3420.t1</name>
</gene>